<evidence type="ECO:0000256" key="1">
    <source>
        <dbReference type="SAM" id="MobiDB-lite"/>
    </source>
</evidence>
<name>A0A2J6TGE3_9HELO</name>
<reference evidence="2 3" key="1">
    <citation type="submission" date="2016-04" db="EMBL/GenBank/DDBJ databases">
        <title>A degradative enzymes factory behind the ericoid mycorrhizal symbiosis.</title>
        <authorList>
            <consortium name="DOE Joint Genome Institute"/>
            <person name="Martino E."/>
            <person name="Morin E."/>
            <person name="Grelet G."/>
            <person name="Kuo A."/>
            <person name="Kohler A."/>
            <person name="Daghino S."/>
            <person name="Barry K."/>
            <person name="Choi C."/>
            <person name="Cichocki N."/>
            <person name="Clum A."/>
            <person name="Copeland A."/>
            <person name="Hainaut M."/>
            <person name="Haridas S."/>
            <person name="Labutti K."/>
            <person name="Lindquist E."/>
            <person name="Lipzen A."/>
            <person name="Khouja H.-R."/>
            <person name="Murat C."/>
            <person name="Ohm R."/>
            <person name="Olson A."/>
            <person name="Spatafora J."/>
            <person name="Veneault-Fourrey C."/>
            <person name="Henrissat B."/>
            <person name="Grigoriev I."/>
            <person name="Martin F."/>
            <person name="Perotto S."/>
        </authorList>
    </citation>
    <scope>NUCLEOTIDE SEQUENCE [LARGE SCALE GENOMIC DNA]</scope>
    <source>
        <strain evidence="2 3">E</strain>
    </source>
</reference>
<gene>
    <name evidence="2" type="ORF">K444DRAFT_362277</name>
</gene>
<evidence type="ECO:0000313" key="3">
    <source>
        <dbReference type="Proteomes" id="UP000235371"/>
    </source>
</evidence>
<dbReference type="InParanoid" id="A0A2J6TGE3"/>
<dbReference type="EMBL" id="KZ613785">
    <property type="protein sequence ID" value="PMD62097.1"/>
    <property type="molecule type" value="Genomic_DNA"/>
</dbReference>
<proteinExistence type="predicted"/>
<dbReference type="GeneID" id="36580274"/>
<dbReference type="RefSeq" id="XP_024739001.1">
    <property type="nucleotide sequence ID" value="XM_024872193.1"/>
</dbReference>
<dbReference type="PROSITE" id="PS51257">
    <property type="entry name" value="PROKAR_LIPOPROTEIN"/>
    <property type="match status" value="1"/>
</dbReference>
<dbReference type="AlphaFoldDB" id="A0A2J6TGE3"/>
<sequence>MSTHSRSIPFQVQLTTIFGLSCNDVCPSRVMLKKGSPSSAIPSLFHLTQSPMPHTPSFPPGISMHGLDTSSGTTSTPRTDSW</sequence>
<accession>A0A2J6TGE3</accession>
<keyword evidence="3" id="KW-1185">Reference proteome</keyword>
<feature type="compositionally biased region" description="Polar residues" evidence="1">
    <location>
        <begin position="68"/>
        <end position="82"/>
    </location>
</feature>
<evidence type="ECO:0000313" key="2">
    <source>
        <dbReference type="EMBL" id="PMD62097.1"/>
    </source>
</evidence>
<dbReference type="Proteomes" id="UP000235371">
    <property type="component" value="Unassembled WGS sequence"/>
</dbReference>
<protein>
    <submittedName>
        <fullName evidence="2">Uncharacterized protein</fullName>
    </submittedName>
</protein>
<feature type="region of interest" description="Disordered" evidence="1">
    <location>
        <begin position="50"/>
        <end position="82"/>
    </location>
</feature>
<organism evidence="2 3">
    <name type="scientific">Hyaloscypha bicolor E</name>
    <dbReference type="NCBI Taxonomy" id="1095630"/>
    <lineage>
        <taxon>Eukaryota</taxon>
        <taxon>Fungi</taxon>
        <taxon>Dikarya</taxon>
        <taxon>Ascomycota</taxon>
        <taxon>Pezizomycotina</taxon>
        <taxon>Leotiomycetes</taxon>
        <taxon>Helotiales</taxon>
        <taxon>Hyaloscyphaceae</taxon>
        <taxon>Hyaloscypha</taxon>
        <taxon>Hyaloscypha bicolor</taxon>
    </lineage>
</organism>